<dbReference type="Gene3D" id="3.30.70.940">
    <property type="entry name" value="NusG, N-terminal domain"/>
    <property type="match status" value="1"/>
</dbReference>
<dbReference type="InterPro" id="IPR043425">
    <property type="entry name" value="NusG-like"/>
</dbReference>
<dbReference type="GO" id="GO:0031564">
    <property type="term" value="P:transcription antitermination"/>
    <property type="evidence" value="ECO:0007669"/>
    <property type="project" value="UniProtKB-KW"/>
</dbReference>
<dbReference type="SUPFAM" id="SSF82679">
    <property type="entry name" value="N-utilization substance G protein NusG, N-terminal domain"/>
    <property type="match status" value="1"/>
</dbReference>
<evidence type="ECO:0000256" key="2">
    <source>
        <dbReference type="ARBA" id="ARBA00023015"/>
    </source>
</evidence>
<sequence length="169" mass="19330">MANFNTGWYLMYTRPRHEKKVKELLEDLKMDCFLPVTQKVAAYRSSKRTVVVPLFPSYIFVYLRDLSDYYQGMQVESVLNYVKVGKVIARVDGSIVENIKVVTEKALEIDVSGSYFYPGQQVVIHEGPLKGLSCEIVQLSEKKKILVRVHLLQRNLLCNLPSESLLIAS</sequence>
<keyword evidence="6" id="KW-1185">Reference proteome</keyword>
<accession>A0A3B7MNF9</accession>
<protein>
    <submittedName>
        <fullName evidence="5">UpxY family transcription antiterminator</fullName>
    </submittedName>
</protein>
<dbReference type="GO" id="GO:0006354">
    <property type="term" value="P:DNA-templated transcription elongation"/>
    <property type="evidence" value="ECO:0007669"/>
    <property type="project" value="InterPro"/>
</dbReference>
<dbReference type="OrthoDB" id="9796143at2"/>
<reference evidence="5 6" key="1">
    <citation type="submission" date="2018-09" db="EMBL/GenBank/DDBJ databases">
        <title>Genome sequencing of strain 6GH32-13.</title>
        <authorList>
            <person name="Weon H.-Y."/>
            <person name="Heo J."/>
            <person name="Kwon S.-W."/>
        </authorList>
    </citation>
    <scope>NUCLEOTIDE SEQUENCE [LARGE SCALE GENOMIC DNA]</scope>
    <source>
        <strain evidence="5 6">5GH32-13</strain>
    </source>
</reference>
<dbReference type="InterPro" id="IPR006645">
    <property type="entry name" value="NGN-like_dom"/>
</dbReference>
<evidence type="ECO:0000259" key="4">
    <source>
        <dbReference type="SMART" id="SM00738"/>
    </source>
</evidence>
<dbReference type="RefSeq" id="WP_119050455.1">
    <property type="nucleotide sequence ID" value="NZ_CP032157.1"/>
</dbReference>
<dbReference type="InterPro" id="IPR036735">
    <property type="entry name" value="NGN_dom_sf"/>
</dbReference>
<dbReference type="PANTHER" id="PTHR30265:SF4">
    <property type="entry name" value="KOW MOTIF FAMILY PROTEIN, EXPRESSED"/>
    <property type="match status" value="1"/>
</dbReference>
<dbReference type="EMBL" id="CP032157">
    <property type="protein sequence ID" value="AXY74570.1"/>
    <property type="molecule type" value="Genomic_DNA"/>
</dbReference>
<organism evidence="5 6">
    <name type="scientific">Paraflavitalea soli</name>
    <dbReference type="NCBI Taxonomy" id="2315862"/>
    <lineage>
        <taxon>Bacteria</taxon>
        <taxon>Pseudomonadati</taxon>
        <taxon>Bacteroidota</taxon>
        <taxon>Chitinophagia</taxon>
        <taxon>Chitinophagales</taxon>
        <taxon>Chitinophagaceae</taxon>
        <taxon>Paraflavitalea</taxon>
    </lineage>
</organism>
<keyword evidence="2" id="KW-0805">Transcription regulation</keyword>
<dbReference type="PANTHER" id="PTHR30265">
    <property type="entry name" value="RHO-INTERACTING TRANSCRIPTION TERMINATION FACTOR NUSG"/>
    <property type="match status" value="1"/>
</dbReference>
<feature type="domain" description="NusG-like N-terminal" evidence="4">
    <location>
        <begin position="5"/>
        <end position="103"/>
    </location>
</feature>
<dbReference type="KEGG" id="pseg:D3H65_11525"/>
<dbReference type="CDD" id="cd09895">
    <property type="entry name" value="NGN_SP_UpxY"/>
    <property type="match status" value="1"/>
</dbReference>
<proteinExistence type="predicted"/>
<evidence type="ECO:0000256" key="1">
    <source>
        <dbReference type="ARBA" id="ARBA00022814"/>
    </source>
</evidence>
<evidence type="ECO:0000313" key="6">
    <source>
        <dbReference type="Proteomes" id="UP000263900"/>
    </source>
</evidence>
<evidence type="ECO:0000256" key="3">
    <source>
        <dbReference type="ARBA" id="ARBA00023163"/>
    </source>
</evidence>
<evidence type="ECO:0000313" key="5">
    <source>
        <dbReference type="EMBL" id="AXY74570.1"/>
    </source>
</evidence>
<name>A0A3B7MNF9_9BACT</name>
<dbReference type="SMART" id="SM00738">
    <property type="entry name" value="NGN"/>
    <property type="match status" value="1"/>
</dbReference>
<dbReference type="Pfam" id="PF02357">
    <property type="entry name" value="NusG"/>
    <property type="match status" value="1"/>
</dbReference>
<dbReference type="NCBIfam" id="NF033644">
    <property type="entry name" value="antiterm_UpxY"/>
    <property type="match status" value="1"/>
</dbReference>
<keyword evidence="3" id="KW-0804">Transcription</keyword>
<gene>
    <name evidence="5" type="ORF">D3H65_11525</name>
</gene>
<dbReference type="AlphaFoldDB" id="A0A3B7MNF9"/>
<dbReference type="Proteomes" id="UP000263900">
    <property type="component" value="Chromosome"/>
</dbReference>
<keyword evidence="1" id="KW-0889">Transcription antitermination</keyword>